<name>A0A158KI17_9BURK</name>
<dbReference type="Proteomes" id="UP000054770">
    <property type="component" value="Unassembled WGS sequence"/>
</dbReference>
<protein>
    <submittedName>
        <fullName evidence="1">Bacteriophage GP29 protein</fullName>
    </submittedName>
</protein>
<accession>A0A158KI17</accession>
<comment type="caution">
    <text evidence="1">The sequence shown here is derived from an EMBL/GenBank/DDBJ whole genome shotgun (WGS) entry which is preliminary data.</text>
</comment>
<gene>
    <name evidence="1" type="ORF">AWB68_05772</name>
</gene>
<sequence length="177" mass="19033">MIHGAAMRKAAVRHGDPTTTGGFVVAYSSTLHDDHRKVALTGDDATCGNCEGLFKLYGTASEMTENRRNVVVEGDRVLCPCGKNRVIVGKNPGVFIETSGGSAVASGPTHDRASFPALQHDEQFTLRDMETRAPLANVHYRIRTASGAIFEGVTNADGKTIRVQTDDPELLTIEVLH</sequence>
<keyword evidence="2" id="KW-1185">Reference proteome</keyword>
<evidence type="ECO:0000313" key="1">
    <source>
        <dbReference type="EMBL" id="SAL80061.1"/>
    </source>
</evidence>
<dbReference type="EMBL" id="FCON02000089">
    <property type="protein sequence ID" value="SAL80061.1"/>
    <property type="molecule type" value="Genomic_DNA"/>
</dbReference>
<reference evidence="1" key="1">
    <citation type="submission" date="2016-01" db="EMBL/GenBank/DDBJ databases">
        <authorList>
            <person name="Peeters C."/>
        </authorList>
    </citation>
    <scope>NUCLEOTIDE SEQUENCE [LARGE SCALE GENOMIC DNA]</scope>
    <source>
        <strain evidence="1">LMG 22940</strain>
    </source>
</reference>
<evidence type="ECO:0000313" key="2">
    <source>
        <dbReference type="Proteomes" id="UP000054770"/>
    </source>
</evidence>
<dbReference type="Pfam" id="PF05488">
    <property type="entry name" value="PAAR_motif"/>
    <property type="match status" value="1"/>
</dbReference>
<dbReference type="CDD" id="cd14744">
    <property type="entry name" value="PAAR_CT_2"/>
    <property type="match status" value="1"/>
</dbReference>
<dbReference type="InterPro" id="IPR008727">
    <property type="entry name" value="PAAR_motif"/>
</dbReference>
<dbReference type="RefSeq" id="WP_235028551.1">
    <property type="nucleotide sequence ID" value="NZ_FCON02000089.1"/>
</dbReference>
<dbReference type="AlphaFoldDB" id="A0A158KI17"/>
<organism evidence="1 2">
    <name type="scientific">Caballeronia choica</name>
    <dbReference type="NCBI Taxonomy" id="326476"/>
    <lineage>
        <taxon>Bacteria</taxon>
        <taxon>Pseudomonadati</taxon>
        <taxon>Pseudomonadota</taxon>
        <taxon>Betaproteobacteria</taxon>
        <taxon>Burkholderiales</taxon>
        <taxon>Burkholderiaceae</taxon>
        <taxon>Caballeronia</taxon>
    </lineage>
</organism>
<proteinExistence type="predicted"/>